<sequence>MPDTSLKIFLVDDDPYCRCLMEQAMRNYGFHDVHLFDNGADCLDSLIEEPDIIFLDQMMGSVSGTDALRAIKRFNPDTYVVLVSGQSKMQVAVDSLKLGAFDYVIKNEHLGERLVAVLDKIGAMRDLLEKRQLARPSRFKSFLNSLPKVLPARGSRGFTNPPIS</sequence>
<dbReference type="Proteomes" id="UP000612233">
    <property type="component" value="Unassembled WGS sequence"/>
</dbReference>
<dbReference type="AlphaFoldDB" id="A0A927BE28"/>
<feature type="modified residue" description="4-aspartylphosphate" evidence="2">
    <location>
        <position position="56"/>
    </location>
</feature>
<dbReference type="InterPro" id="IPR039420">
    <property type="entry name" value="WalR-like"/>
</dbReference>
<reference evidence="4" key="1">
    <citation type="submission" date="2020-09" db="EMBL/GenBank/DDBJ databases">
        <authorList>
            <person name="Kim M.K."/>
        </authorList>
    </citation>
    <scope>NUCLEOTIDE SEQUENCE</scope>
    <source>
        <strain evidence="4">BT664</strain>
    </source>
</reference>
<keyword evidence="2" id="KW-0597">Phosphoprotein</keyword>
<dbReference type="PROSITE" id="PS50110">
    <property type="entry name" value="RESPONSE_REGULATORY"/>
    <property type="match status" value="1"/>
</dbReference>
<evidence type="ECO:0000259" key="3">
    <source>
        <dbReference type="PROSITE" id="PS50110"/>
    </source>
</evidence>
<dbReference type="Pfam" id="PF00072">
    <property type="entry name" value="Response_reg"/>
    <property type="match status" value="1"/>
</dbReference>
<dbReference type="GO" id="GO:0006355">
    <property type="term" value="P:regulation of DNA-templated transcription"/>
    <property type="evidence" value="ECO:0007669"/>
    <property type="project" value="TreeGrafter"/>
</dbReference>
<evidence type="ECO:0000313" key="5">
    <source>
        <dbReference type="Proteomes" id="UP000612233"/>
    </source>
</evidence>
<dbReference type="SUPFAM" id="SSF52172">
    <property type="entry name" value="CheY-like"/>
    <property type="match status" value="1"/>
</dbReference>
<dbReference type="PANTHER" id="PTHR48111">
    <property type="entry name" value="REGULATOR OF RPOS"/>
    <property type="match status" value="1"/>
</dbReference>
<dbReference type="GO" id="GO:0000976">
    <property type="term" value="F:transcription cis-regulatory region binding"/>
    <property type="evidence" value="ECO:0007669"/>
    <property type="project" value="TreeGrafter"/>
</dbReference>
<gene>
    <name evidence="4" type="ORF">IC235_14645</name>
</gene>
<evidence type="ECO:0000256" key="1">
    <source>
        <dbReference type="ARBA" id="ARBA00023125"/>
    </source>
</evidence>
<dbReference type="InterPro" id="IPR001789">
    <property type="entry name" value="Sig_transdc_resp-reg_receiver"/>
</dbReference>
<dbReference type="Gene3D" id="3.40.50.2300">
    <property type="match status" value="1"/>
</dbReference>
<dbReference type="GO" id="GO:0032993">
    <property type="term" value="C:protein-DNA complex"/>
    <property type="evidence" value="ECO:0007669"/>
    <property type="project" value="TreeGrafter"/>
</dbReference>
<keyword evidence="1" id="KW-0238">DNA-binding</keyword>
<proteinExistence type="predicted"/>
<organism evidence="4 5">
    <name type="scientific">Hymenobacter montanus</name>
    <dbReference type="NCBI Taxonomy" id="2771359"/>
    <lineage>
        <taxon>Bacteria</taxon>
        <taxon>Pseudomonadati</taxon>
        <taxon>Bacteroidota</taxon>
        <taxon>Cytophagia</taxon>
        <taxon>Cytophagales</taxon>
        <taxon>Hymenobacteraceae</taxon>
        <taxon>Hymenobacter</taxon>
    </lineage>
</organism>
<evidence type="ECO:0000313" key="4">
    <source>
        <dbReference type="EMBL" id="MBD2769130.1"/>
    </source>
</evidence>
<comment type="caution">
    <text evidence="4">The sequence shown here is derived from an EMBL/GenBank/DDBJ whole genome shotgun (WGS) entry which is preliminary data.</text>
</comment>
<dbReference type="InterPro" id="IPR011006">
    <property type="entry name" value="CheY-like_superfamily"/>
</dbReference>
<accession>A0A927BE28</accession>
<dbReference type="GO" id="GO:0000156">
    <property type="term" value="F:phosphorelay response regulator activity"/>
    <property type="evidence" value="ECO:0007669"/>
    <property type="project" value="TreeGrafter"/>
</dbReference>
<keyword evidence="5" id="KW-1185">Reference proteome</keyword>
<dbReference type="GO" id="GO:0005829">
    <property type="term" value="C:cytosol"/>
    <property type="evidence" value="ECO:0007669"/>
    <property type="project" value="TreeGrafter"/>
</dbReference>
<dbReference type="CDD" id="cd00156">
    <property type="entry name" value="REC"/>
    <property type="match status" value="1"/>
</dbReference>
<feature type="domain" description="Response regulatory" evidence="3">
    <location>
        <begin position="7"/>
        <end position="121"/>
    </location>
</feature>
<evidence type="ECO:0000256" key="2">
    <source>
        <dbReference type="PROSITE-ProRule" id="PRU00169"/>
    </source>
</evidence>
<dbReference type="EMBL" id="JACXAD010000016">
    <property type="protein sequence ID" value="MBD2769130.1"/>
    <property type="molecule type" value="Genomic_DNA"/>
</dbReference>
<dbReference type="PANTHER" id="PTHR48111:SF17">
    <property type="entry name" value="TRANSCRIPTIONAL REGULATORY PROTEIN YPDB"/>
    <property type="match status" value="1"/>
</dbReference>
<name>A0A927BE28_9BACT</name>
<dbReference type="SMART" id="SM00448">
    <property type="entry name" value="REC"/>
    <property type="match status" value="1"/>
</dbReference>
<protein>
    <submittedName>
        <fullName evidence="4">Response regulator</fullName>
    </submittedName>
</protein>
<dbReference type="RefSeq" id="WP_191005940.1">
    <property type="nucleotide sequence ID" value="NZ_JACXAD010000016.1"/>
</dbReference>